<name>A0A8J2NPZ4_9HEXA</name>
<feature type="transmembrane region" description="Helical" evidence="11">
    <location>
        <begin position="159"/>
        <end position="186"/>
    </location>
</feature>
<feature type="binding site" evidence="8">
    <location>
        <position position="443"/>
    </location>
    <ligand>
        <name>Na(+)</name>
        <dbReference type="ChEBI" id="CHEBI:29101"/>
        <label>1</label>
    </ligand>
</feature>
<evidence type="ECO:0000313" key="13">
    <source>
        <dbReference type="Proteomes" id="UP000708208"/>
    </source>
</evidence>
<gene>
    <name evidence="12" type="ORF">AFUS01_LOCUS3697</name>
</gene>
<dbReference type="PANTHER" id="PTHR11616">
    <property type="entry name" value="SODIUM/CHLORIDE DEPENDENT TRANSPORTER"/>
    <property type="match status" value="1"/>
</dbReference>
<evidence type="ECO:0000256" key="10">
    <source>
        <dbReference type="SAM" id="MobiDB-lite"/>
    </source>
</evidence>
<keyword evidence="5" id="KW-0325">Glycoprotein</keyword>
<feature type="compositionally biased region" description="Low complexity" evidence="10">
    <location>
        <begin position="11"/>
        <end position="20"/>
    </location>
</feature>
<keyword evidence="9" id="KW-0813">Transport</keyword>
<feature type="transmembrane region" description="Helical" evidence="11">
    <location>
        <begin position="506"/>
        <end position="527"/>
    </location>
</feature>
<evidence type="ECO:0000313" key="12">
    <source>
        <dbReference type="EMBL" id="CAG7692616.1"/>
    </source>
</evidence>
<dbReference type="GO" id="GO:0005283">
    <property type="term" value="F:amino acid:sodium symporter activity"/>
    <property type="evidence" value="ECO:0007669"/>
    <property type="project" value="TreeGrafter"/>
</dbReference>
<evidence type="ECO:0000256" key="1">
    <source>
        <dbReference type="ARBA" id="ARBA00006459"/>
    </source>
</evidence>
<dbReference type="OrthoDB" id="6581954at2759"/>
<feature type="transmembrane region" description="Helical" evidence="11">
    <location>
        <begin position="87"/>
        <end position="105"/>
    </location>
</feature>
<feature type="transmembrane region" description="Helical" evidence="11">
    <location>
        <begin position="369"/>
        <end position="394"/>
    </location>
</feature>
<dbReference type="EMBL" id="CAJVCH010022355">
    <property type="protein sequence ID" value="CAG7692616.1"/>
    <property type="molecule type" value="Genomic_DNA"/>
</dbReference>
<keyword evidence="9 11" id="KW-0812">Transmembrane</keyword>
<comment type="caution">
    <text evidence="12">The sequence shown here is derived from an EMBL/GenBank/DDBJ whole genome shotgun (WGS) entry which is preliminary data.</text>
</comment>
<dbReference type="AlphaFoldDB" id="A0A8J2NPZ4"/>
<keyword evidence="2" id="KW-0029">Amino-acid transport</keyword>
<feature type="transmembrane region" description="Helical" evidence="11">
    <location>
        <begin position="548"/>
        <end position="567"/>
    </location>
</feature>
<dbReference type="Proteomes" id="UP000708208">
    <property type="component" value="Unassembled WGS sequence"/>
</dbReference>
<feature type="transmembrane region" description="Helical" evidence="11">
    <location>
        <begin position="587"/>
        <end position="612"/>
    </location>
</feature>
<evidence type="ECO:0000256" key="8">
    <source>
        <dbReference type="PIRSR" id="PIRSR600175-1"/>
    </source>
</evidence>
<feature type="binding site" evidence="8">
    <location>
        <position position="344"/>
    </location>
    <ligand>
        <name>Na(+)</name>
        <dbReference type="ChEBI" id="CHEBI:29101"/>
        <label>1</label>
    </ligand>
</feature>
<organism evidence="12 13">
    <name type="scientific">Allacma fusca</name>
    <dbReference type="NCBI Taxonomy" id="39272"/>
    <lineage>
        <taxon>Eukaryota</taxon>
        <taxon>Metazoa</taxon>
        <taxon>Ecdysozoa</taxon>
        <taxon>Arthropoda</taxon>
        <taxon>Hexapoda</taxon>
        <taxon>Collembola</taxon>
        <taxon>Symphypleona</taxon>
        <taxon>Sminthuridae</taxon>
        <taxon>Allacma</taxon>
    </lineage>
</organism>
<evidence type="ECO:0000256" key="3">
    <source>
        <dbReference type="ARBA" id="ARBA00023053"/>
    </source>
</evidence>
<feature type="transmembrane region" description="Helical" evidence="11">
    <location>
        <begin position="337"/>
        <end position="357"/>
    </location>
</feature>
<feature type="transmembrane region" description="Helical" evidence="11">
    <location>
        <begin position="431"/>
        <end position="453"/>
    </location>
</feature>
<keyword evidence="13" id="KW-1185">Reference proteome</keyword>
<dbReference type="InterPro" id="IPR000175">
    <property type="entry name" value="Na/ntran_symport"/>
</dbReference>
<dbReference type="CDD" id="cd10324">
    <property type="entry name" value="SLC6sbd"/>
    <property type="match status" value="1"/>
</dbReference>
<dbReference type="GO" id="GO:0089718">
    <property type="term" value="P:amino acid import across plasma membrane"/>
    <property type="evidence" value="ECO:0007669"/>
    <property type="project" value="TreeGrafter"/>
</dbReference>
<proteinExistence type="inferred from homology"/>
<evidence type="ECO:0000256" key="4">
    <source>
        <dbReference type="ARBA" id="ARBA00023065"/>
    </source>
</evidence>
<feature type="transmembrane region" description="Helical" evidence="11">
    <location>
        <begin position="474"/>
        <end position="500"/>
    </location>
</feature>
<comment type="function">
    <text evidence="7">Unusual broad substrate spectrum amino acid:sodium cotransporter that promotes absorption of the D isomers of essential amino acids. Neutral amino acids are the preferred substrates, especially methionine and phenylalanine.</text>
</comment>
<evidence type="ECO:0000256" key="9">
    <source>
        <dbReference type="RuleBase" id="RU003732"/>
    </source>
</evidence>
<protein>
    <recommendedName>
        <fullName evidence="9">Transporter</fullName>
    </recommendedName>
</protein>
<feature type="transmembrane region" description="Helical" evidence="11">
    <location>
        <begin position="288"/>
        <end position="309"/>
    </location>
</feature>
<evidence type="ECO:0000256" key="6">
    <source>
        <dbReference type="ARBA" id="ARBA00023201"/>
    </source>
</evidence>
<feature type="region of interest" description="Disordered" evidence="10">
    <location>
        <begin position="1"/>
        <end position="20"/>
    </location>
</feature>
<keyword evidence="8" id="KW-0479">Metal-binding</keyword>
<feature type="binding site" evidence="8">
    <location>
        <position position="100"/>
    </location>
    <ligand>
        <name>Na(+)</name>
        <dbReference type="ChEBI" id="CHEBI:29101"/>
        <label>1</label>
    </ligand>
</feature>
<dbReference type="PANTHER" id="PTHR11616:SF321">
    <property type="entry name" value="SODIUM-DEPENDENT NUTRIENT AMINO ACID TRANSPORTER 1-RELATED"/>
    <property type="match status" value="1"/>
</dbReference>
<keyword evidence="6" id="KW-0739">Sodium transport</keyword>
<dbReference type="GO" id="GO:0005886">
    <property type="term" value="C:plasma membrane"/>
    <property type="evidence" value="ECO:0007669"/>
    <property type="project" value="TreeGrafter"/>
</dbReference>
<dbReference type="Pfam" id="PF00209">
    <property type="entry name" value="SNF"/>
    <property type="match status" value="1"/>
</dbReference>
<evidence type="ECO:0000256" key="11">
    <source>
        <dbReference type="SAM" id="Phobius"/>
    </source>
</evidence>
<keyword evidence="9" id="KW-0769">Symport</keyword>
<evidence type="ECO:0000256" key="7">
    <source>
        <dbReference type="ARBA" id="ARBA00037785"/>
    </source>
</evidence>
<sequence length="732" mass="81283">MAKPRPLPTETVTTSGSVNSTGSMDLPLDVDSSFETVVDNQVIVIGKKIHHPPGSESPLYPGYESRESTSEEQIFEERETWTNKVEFIMACVSMSVGLGNIWRFPFTALNNGGGAFLIPYFIFLFGIGKPISVVSMSLGQFSTRGPVSVWDMVPILRGVGYCTLIISGSTLTYISAILSFCVVYLIHGMSSSLPWASCDETLYERRDYIENLTCQFDPALNVHVANESTIKYYKSNSELYFQYTVAKQLEHIEDGIGVPDIQLVVSLAFVWALMFVQFSAGTKSTGKVSYFTACFPHIVLMTLLVRASLLDGAVDGIVFFFKPDWDALFTFRVWKNALSQAFFSLAVGYGTMIYGSYNPFRQHIKVEAIIVGIADCFTSLLAGVTVFAVLGVLAQRKHIPIEHLAQGDMGLAFITYPEVLSYFGPVPMPQIFSFIFFAMLLSLGVGSSAGYLHPIVATLYELQPSLARSRCRKVLVIIGICLVGFLLGIVYTTPGGIFVIHLVDEFLTGIVLYMIICCELVGLFWFYGVKNYIQDMEFMLETKCPSIFRAWCYFVPFFMVAVGIYTLIDFDSPIVHVNYEPVSFPRIALKCGYVLAGVTVALIPLGAIFVFFTRRTSSCKKRVKACFCPNRKWGPRNPDIKKEWEIYKKRLRADPKDALSLYQITIGRLLRRKPLEDTEIVSGTGQNLIIVAPNDELVGNNVTVRDVAAATTAIVGTSRPQPIANPDLLKSS</sequence>
<evidence type="ECO:0000256" key="2">
    <source>
        <dbReference type="ARBA" id="ARBA00022970"/>
    </source>
</evidence>
<keyword evidence="11" id="KW-0472">Membrane</keyword>
<keyword evidence="3 8" id="KW-0915">Sodium</keyword>
<feature type="binding site" evidence="8">
    <location>
        <position position="96"/>
    </location>
    <ligand>
        <name>Na(+)</name>
        <dbReference type="ChEBI" id="CHEBI:29101"/>
        <label>1</label>
    </ligand>
</feature>
<feature type="binding site" evidence="8">
    <location>
        <position position="447"/>
    </location>
    <ligand>
        <name>Na(+)</name>
        <dbReference type="ChEBI" id="CHEBI:29101"/>
        <label>1</label>
    </ligand>
</feature>
<reference evidence="12" key="1">
    <citation type="submission" date="2021-06" db="EMBL/GenBank/DDBJ databases">
        <authorList>
            <person name="Hodson N. C."/>
            <person name="Mongue J. A."/>
            <person name="Jaron S. K."/>
        </authorList>
    </citation>
    <scope>NUCLEOTIDE SEQUENCE</scope>
</reference>
<keyword evidence="11" id="KW-1133">Transmembrane helix</keyword>
<feature type="transmembrane region" description="Helical" evidence="11">
    <location>
        <begin position="117"/>
        <end position="138"/>
    </location>
</feature>
<dbReference type="GO" id="GO:0046872">
    <property type="term" value="F:metal ion binding"/>
    <property type="evidence" value="ECO:0007669"/>
    <property type="project" value="UniProtKB-KW"/>
</dbReference>
<evidence type="ECO:0000256" key="5">
    <source>
        <dbReference type="ARBA" id="ARBA00023180"/>
    </source>
</evidence>
<dbReference type="GO" id="GO:0015179">
    <property type="term" value="F:L-amino acid transmembrane transporter activity"/>
    <property type="evidence" value="ECO:0007669"/>
    <property type="project" value="TreeGrafter"/>
</dbReference>
<dbReference type="PROSITE" id="PS00610">
    <property type="entry name" value="NA_NEUROTRAN_SYMP_1"/>
    <property type="match status" value="1"/>
</dbReference>
<dbReference type="PROSITE" id="PS50267">
    <property type="entry name" value="NA_NEUROTRAN_SYMP_3"/>
    <property type="match status" value="1"/>
</dbReference>
<feature type="transmembrane region" description="Helical" evidence="11">
    <location>
        <begin position="256"/>
        <end position="276"/>
    </location>
</feature>
<comment type="similarity">
    <text evidence="1 9">Belongs to the sodium:neurotransmitter symporter (SNF) (TC 2.A.22) family.</text>
</comment>
<keyword evidence="4" id="KW-0406">Ion transport</keyword>
<accession>A0A8J2NPZ4</accession>